<evidence type="ECO:0000256" key="1">
    <source>
        <dbReference type="SAM" id="Phobius"/>
    </source>
</evidence>
<organism evidence="2 3">
    <name type="scientific">Flavobacterium collinsii</name>
    <dbReference type="NCBI Taxonomy" id="1114861"/>
    <lineage>
        <taxon>Bacteria</taxon>
        <taxon>Pseudomonadati</taxon>
        <taxon>Bacteroidota</taxon>
        <taxon>Flavobacteriia</taxon>
        <taxon>Flavobacteriales</taxon>
        <taxon>Flavobacteriaceae</taxon>
        <taxon>Flavobacterium</taxon>
    </lineage>
</organism>
<dbReference type="KEGG" id="fcs:TRV642_3436"/>
<feature type="transmembrane region" description="Helical" evidence="1">
    <location>
        <begin position="261"/>
        <end position="284"/>
    </location>
</feature>
<dbReference type="Proteomes" id="UP001152749">
    <property type="component" value="Chromosome"/>
</dbReference>
<reference evidence="2" key="1">
    <citation type="submission" date="2022-09" db="EMBL/GenBank/DDBJ databases">
        <authorList>
            <person name="Duchaud E."/>
        </authorList>
    </citation>
    <scope>NUCLEOTIDE SEQUENCE</scope>
    <source>
        <strain evidence="2">TRV642</strain>
    </source>
</reference>
<dbReference type="AlphaFoldDB" id="A0A9W4TLK7"/>
<evidence type="ECO:0000313" key="3">
    <source>
        <dbReference type="Proteomes" id="UP001152749"/>
    </source>
</evidence>
<keyword evidence="1" id="KW-1133">Transmembrane helix</keyword>
<name>A0A9W4TLK7_9FLAO</name>
<proteinExistence type="predicted"/>
<feature type="transmembrane region" description="Helical" evidence="1">
    <location>
        <begin position="290"/>
        <end position="311"/>
    </location>
</feature>
<accession>A0A9W4TLK7</accession>
<evidence type="ECO:0000313" key="2">
    <source>
        <dbReference type="EMBL" id="CAI2768230.1"/>
    </source>
</evidence>
<keyword evidence="1" id="KW-0472">Membrane</keyword>
<protein>
    <submittedName>
        <fullName evidence="2">Uncharacterized protein</fullName>
    </submittedName>
</protein>
<dbReference type="RefSeq" id="WP_263360899.1">
    <property type="nucleotide sequence ID" value="NZ_OX336425.1"/>
</dbReference>
<gene>
    <name evidence="2" type="ORF">TRV642_3436</name>
</gene>
<keyword evidence="1" id="KW-0812">Transmembrane</keyword>
<dbReference type="EMBL" id="OX336425">
    <property type="protein sequence ID" value="CAI2768230.1"/>
    <property type="molecule type" value="Genomic_DNA"/>
</dbReference>
<sequence>MEVKEIVKQEVLQNFMAKGAKTNATAISRMVKYTDDTLEKLLVFDVTTIAEQQSPQAQYTVDQWTQILKNPENIKIRSASVPDQKAYFTEQEVKDNVSKILSLFFEGNEARIPLVTKKDQTTNDYYSDVFVEMSNNFYKSYSLNAIKEGRDSAQEVITKLSVLNDSLASFDTDFRKMRRDAGSFWRPDNPKRYDNVRTSLDECLRMLGLTRAIAKNYLEVLDNILPVITEYSNFIDLVSSRLPDLKIDSSFNLQTLTEKEFYLFGWITLGTSFFAGVATVGLLATALGPLGWIVAGLAAILLIIGSIDYIINTLAEANDLMDWYESTENKLNDTTKSLGELYKQLSYSKGFFDESWVEFQELANSLKQNDLPVNNGDQVSYIFKLYIGAFNERLIQEKQLFLDMANAGGDTSLVLIKAKRIIDDKYPYRGEPDDDVEREVWLNSNSNKIKSLAFKWLLEGYAKAGTDAEKRHSFEVEIEKISDQMSHEELNRLLITAVFVHSESPEEVLREAKFNAVLVERIKLELIQNLVIAA</sequence>